<proteinExistence type="predicted"/>
<comment type="caution">
    <text evidence="2">The sequence shown here is derived from an EMBL/GenBank/DDBJ whole genome shotgun (WGS) entry which is preliminary data.</text>
</comment>
<dbReference type="STRING" id="1189621.A3SI_11219"/>
<evidence type="ECO:0000256" key="1">
    <source>
        <dbReference type="SAM" id="Phobius"/>
    </source>
</evidence>
<keyword evidence="3" id="KW-1185">Reference proteome</keyword>
<organism evidence="2 3">
    <name type="scientific">Nitritalea halalkaliphila LW7</name>
    <dbReference type="NCBI Taxonomy" id="1189621"/>
    <lineage>
        <taxon>Bacteria</taxon>
        <taxon>Pseudomonadati</taxon>
        <taxon>Bacteroidota</taxon>
        <taxon>Cytophagia</taxon>
        <taxon>Cytophagales</taxon>
        <taxon>Cyclobacteriaceae</taxon>
        <taxon>Nitritalea</taxon>
    </lineage>
</organism>
<protein>
    <submittedName>
        <fullName evidence="2">Uncharacterized protein</fullName>
    </submittedName>
</protein>
<keyword evidence="1" id="KW-0472">Membrane</keyword>
<gene>
    <name evidence="2" type="ORF">A3SI_11219</name>
</gene>
<dbReference type="Proteomes" id="UP000005551">
    <property type="component" value="Unassembled WGS sequence"/>
</dbReference>
<keyword evidence="1" id="KW-0812">Transmembrane</keyword>
<reference evidence="2 3" key="1">
    <citation type="submission" date="2012-05" db="EMBL/GenBank/DDBJ databases">
        <title>Genome sequence of Nitritalea halalkaliphila LW7.</title>
        <authorList>
            <person name="Jangir P.K."/>
            <person name="Singh A."/>
            <person name="Shivaji S."/>
            <person name="Sharma R."/>
        </authorList>
    </citation>
    <scope>NUCLEOTIDE SEQUENCE [LARGE SCALE GENOMIC DNA]</scope>
    <source>
        <strain evidence="2 3">LW7</strain>
    </source>
</reference>
<evidence type="ECO:0000313" key="3">
    <source>
        <dbReference type="Proteomes" id="UP000005551"/>
    </source>
</evidence>
<dbReference type="RefSeq" id="WP_009055281.1">
    <property type="nucleotide sequence ID" value="NZ_AJYA01000024.1"/>
</dbReference>
<keyword evidence="1" id="KW-1133">Transmembrane helix</keyword>
<dbReference type="AlphaFoldDB" id="I5C295"/>
<feature type="transmembrane region" description="Helical" evidence="1">
    <location>
        <begin position="12"/>
        <end position="30"/>
    </location>
</feature>
<accession>I5C295</accession>
<name>I5C295_9BACT</name>
<dbReference type="EMBL" id="AJYA01000024">
    <property type="protein sequence ID" value="EIM75947.1"/>
    <property type="molecule type" value="Genomic_DNA"/>
</dbReference>
<evidence type="ECO:0000313" key="2">
    <source>
        <dbReference type="EMBL" id="EIM75947.1"/>
    </source>
</evidence>
<sequence>MIDQLEEWLPKALRYDIYSTVAILLAVWLLKKVAYTLLERNVKDVEMRKVFHYKKNDPVYLRDCRALADRKYLDN</sequence>